<dbReference type="Pfam" id="PF02518">
    <property type="entry name" value="HATPase_c"/>
    <property type="match status" value="1"/>
</dbReference>
<dbReference type="PIRSF" id="PIRSF037347">
    <property type="entry name" value="STHK_CHASE2_PAS_prd"/>
    <property type="match status" value="1"/>
</dbReference>
<evidence type="ECO:0000256" key="1">
    <source>
        <dbReference type="ARBA" id="ARBA00000085"/>
    </source>
</evidence>
<dbReference type="Proteomes" id="UP000622580">
    <property type="component" value="Unassembled WGS sequence"/>
</dbReference>
<dbReference type="InterPro" id="IPR007890">
    <property type="entry name" value="CHASE2"/>
</dbReference>
<keyword evidence="6" id="KW-0812">Transmembrane</keyword>
<evidence type="ECO:0000313" key="9">
    <source>
        <dbReference type="Proteomes" id="UP000622580"/>
    </source>
</evidence>
<protein>
    <recommendedName>
        <fullName evidence="2">histidine kinase</fullName>
        <ecNumber evidence="2">2.7.13.3</ecNumber>
    </recommendedName>
</protein>
<keyword evidence="5" id="KW-0418">Kinase</keyword>
<keyword evidence="6" id="KW-1133">Transmembrane helix</keyword>
<dbReference type="Gene3D" id="3.30.565.10">
    <property type="entry name" value="Histidine kinase-like ATPase, C-terminal domain"/>
    <property type="match status" value="1"/>
</dbReference>
<dbReference type="GO" id="GO:0007234">
    <property type="term" value="P:osmosensory signaling via phosphorelay pathway"/>
    <property type="evidence" value="ECO:0007669"/>
    <property type="project" value="TreeGrafter"/>
</dbReference>
<dbReference type="PROSITE" id="PS50109">
    <property type="entry name" value="HIS_KIN"/>
    <property type="match status" value="1"/>
</dbReference>
<dbReference type="EMBL" id="JAGSGD010000001">
    <property type="protein sequence ID" value="MBR7620723.1"/>
    <property type="molecule type" value="Genomic_DNA"/>
</dbReference>
<comment type="catalytic activity">
    <reaction evidence="1">
        <text>ATP + protein L-histidine = ADP + protein N-phospho-L-histidine.</text>
        <dbReference type="EC" id="2.7.13.3"/>
    </reaction>
</comment>
<keyword evidence="9" id="KW-1185">Reference proteome</keyword>
<feature type="transmembrane region" description="Helical" evidence="6">
    <location>
        <begin position="310"/>
        <end position="328"/>
    </location>
</feature>
<accession>A0A941D5V9</accession>
<dbReference type="SUPFAM" id="SSF55874">
    <property type="entry name" value="ATPase domain of HSP90 chaperone/DNA topoisomerase II/histidine kinase"/>
    <property type="match status" value="1"/>
</dbReference>
<dbReference type="InterPro" id="IPR004358">
    <property type="entry name" value="Sig_transdc_His_kin-like_C"/>
</dbReference>
<dbReference type="EC" id="2.7.13.3" evidence="2"/>
<dbReference type="PANTHER" id="PTHR42878">
    <property type="entry name" value="TWO-COMPONENT HISTIDINE KINASE"/>
    <property type="match status" value="1"/>
</dbReference>
<dbReference type="SMART" id="SM00387">
    <property type="entry name" value="HATPase_c"/>
    <property type="match status" value="1"/>
</dbReference>
<evidence type="ECO:0000256" key="5">
    <source>
        <dbReference type="ARBA" id="ARBA00022777"/>
    </source>
</evidence>
<dbReference type="PANTHER" id="PTHR42878:SF13">
    <property type="entry name" value="HISTIDINE KINASE"/>
    <property type="match status" value="1"/>
</dbReference>
<organism evidence="8 9">
    <name type="scientific">Phenylobacterium glaciei</name>
    <dbReference type="NCBI Taxonomy" id="2803784"/>
    <lineage>
        <taxon>Bacteria</taxon>
        <taxon>Pseudomonadati</taxon>
        <taxon>Pseudomonadota</taxon>
        <taxon>Alphaproteobacteria</taxon>
        <taxon>Caulobacterales</taxon>
        <taxon>Caulobacteraceae</taxon>
        <taxon>Phenylobacterium</taxon>
    </lineage>
</organism>
<dbReference type="InterPro" id="IPR017181">
    <property type="entry name" value="Sig_transdc_His_kin_CHASE2"/>
</dbReference>
<evidence type="ECO:0000256" key="6">
    <source>
        <dbReference type="SAM" id="Phobius"/>
    </source>
</evidence>
<dbReference type="InterPro" id="IPR005467">
    <property type="entry name" value="His_kinase_dom"/>
</dbReference>
<dbReference type="SUPFAM" id="SSF47384">
    <property type="entry name" value="Homodimeric domain of signal transducing histidine kinase"/>
    <property type="match status" value="1"/>
</dbReference>
<proteinExistence type="predicted"/>
<dbReference type="SUPFAM" id="SSF55785">
    <property type="entry name" value="PYP-like sensor domain (PAS domain)"/>
    <property type="match status" value="1"/>
</dbReference>
<dbReference type="InterPro" id="IPR050351">
    <property type="entry name" value="BphY/WalK/GraS-like"/>
</dbReference>
<sequence>MSDTGRSPAGRRLLLEWLLVAVLATAAAALATGSALLARADGAVYDALAGLSGRPADPGVIIVAIDDRSLAELGRWPWPRVRHTALLNVLAPMKPKAVIYDVLFTEPDPADSGLAKAMAAIGNVFLPVLVEPGLNGASLNHVPPAGGLAPAAAGLGQVIIRPDLDGVVRHRERCAAPAPRPLAEVVLGQTRPLPRAGAEPCVAELIPFAGPPGAYRTVSYGSVLRGEVPAEFFTGKRVLVGATALGMTDHFQSPMGGGMSGVELQANILDALSAGVTRAEAGTTWKLALAILPLWVLMAGFLTLKPAQNLTLAAGLGVMTLAVSISLFGLFQVWLSPVTTIAILLLVFPLWGWRRLAMASDYLKAEFERLGGRLDAPVANGLVADVVESQARALSGAISRMDALRRFADDILASLPDATLVTDADGIVIQANGPGEALLGSDLVGARLLDLLSRLEPIGEAGLTGTHPLALRDGRTLLMMTAPLRGEGGVRAGEVISLADATQLMATARQREQALQLLTHDMRSPQTSILAMLQQSPGLEPTVVGRIAANARRTLALADGFVQFARAEASILNREPVDLSDVIAEMTDELWPQAQQKKIEFVQQGCEEPCFAMGDRSLLSRAFANLFQNAVKYSPAGEEIVVALVREDGRVRVSVTDRGPGLTADEMESVFEPFKRFARPQAGGDPGAGLGLAFVRSVVTRHGGQVTCDSAPGEGARFVVDLPECD</sequence>
<dbReference type="FunFam" id="3.30.565.10:FF:000006">
    <property type="entry name" value="Sensor histidine kinase WalK"/>
    <property type="match status" value="1"/>
</dbReference>
<evidence type="ECO:0000256" key="3">
    <source>
        <dbReference type="ARBA" id="ARBA00022553"/>
    </source>
</evidence>
<dbReference type="InterPro" id="IPR006311">
    <property type="entry name" value="TAT_signal"/>
</dbReference>
<reference evidence="8" key="1">
    <citation type="submission" date="2021-04" db="EMBL/GenBank/DDBJ databases">
        <title>Draft genome assembly of strain Phenylobacterium sp. 20VBR1 using MiniION and Illumina platforms.</title>
        <authorList>
            <person name="Thomas F.A."/>
            <person name="Krishnan K.P."/>
            <person name="Sinha R.K."/>
        </authorList>
    </citation>
    <scope>NUCLEOTIDE SEQUENCE</scope>
    <source>
        <strain evidence="8">20VBR1</strain>
    </source>
</reference>
<evidence type="ECO:0000256" key="4">
    <source>
        <dbReference type="ARBA" id="ARBA00022679"/>
    </source>
</evidence>
<dbReference type="GO" id="GO:0000155">
    <property type="term" value="F:phosphorelay sensor kinase activity"/>
    <property type="evidence" value="ECO:0007669"/>
    <property type="project" value="InterPro"/>
</dbReference>
<gene>
    <name evidence="8" type="ORF">JKL49_15120</name>
</gene>
<comment type="caution">
    <text evidence="8">The sequence shown here is derived from an EMBL/GenBank/DDBJ whole genome shotgun (WGS) entry which is preliminary data.</text>
</comment>
<dbReference type="Gene3D" id="3.30.450.20">
    <property type="entry name" value="PAS domain"/>
    <property type="match status" value="1"/>
</dbReference>
<keyword evidence="3" id="KW-0597">Phosphoprotein</keyword>
<feature type="domain" description="Histidine kinase" evidence="7">
    <location>
        <begin position="517"/>
        <end position="726"/>
    </location>
</feature>
<keyword evidence="4" id="KW-0808">Transferase</keyword>
<dbReference type="InterPro" id="IPR036097">
    <property type="entry name" value="HisK_dim/P_sf"/>
</dbReference>
<dbReference type="PRINTS" id="PR00344">
    <property type="entry name" value="BCTRLSENSOR"/>
</dbReference>
<evidence type="ECO:0000313" key="8">
    <source>
        <dbReference type="EMBL" id="MBR7620723.1"/>
    </source>
</evidence>
<dbReference type="Pfam" id="PF05226">
    <property type="entry name" value="CHASE2"/>
    <property type="match status" value="1"/>
</dbReference>
<dbReference type="AlphaFoldDB" id="A0A941D5V9"/>
<evidence type="ECO:0000259" key="7">
    <source>
        <dbReference type="PROSITE" id="PS50109"/>
    </source>
</evidence>
<dbReference type="GO" id="GO:0030295">
    <property type="term" value="F:protein kinase activator activity"/>
    <property type="evidence" value="ECO:0007669"/>
    <property type="project" value="TreeGrafter"/>
</dbReference>
<feature type="transmembrane region" description="Helical" evidence="6">
    <location>
        <begin position="334"/>
        <end position="353"/>
    </location>
</feature>
<dbReference type="CDD" id="cd00075">
    <property type="entry name" value="HATPase"/>
    <property type="match status" value="1"/>
</dbReference>
<dbReference type="SMART" id="SM01080">
    <property type="entry name" value="CHASE2"/>
    <property type="match status" value="1"/>
</dbReference>
<dbReference type="PROSITE" id="PS51318">
    <property type="entry name" value="TAT"/>
    <property type="match status" value="1"/>
</dbReference>
<dbReference type="InterPro" id="IPR036890">
    <property type="entry name" value="HATPase_C_sf"/>
</dbReference>
<dbReference type="InterPro" id="IPR003594">
    <property type="entry name" value="HATPase_dom"/>
</dbReference>
<evidence type="ECO:0000256" key="2">
    <source>
        <dbReference type="ARBA" id="ARBA00012438"/>
    </source>
</evidence>
<feature type="transmembrane region" description="Helical" evidence="6">
    <location>
        <begin position="285"/>
        <end position="303"/>
    </location>
</feature>
<dbReference type="InterPro" id="IPR035965">
    <property type="entry name" value="PAS-like_dom_sf"/>
</dbReference>
<dbReference type="GO" id="GO:0000156">
    <property type="term" value="F:phosphorelay response regulator activity"/>
    <property type="evidence" value="ECO:0007669"/>
    <property type="project" value="TreeGrafter"/>
</dbReference>
<dbReference type="RefSeq" id="WP_215341449.1">
    <property type="nucleotide sequence ID" value="NZ_JAGSGD010000001.1"/>
</dbReference>
<keyword evidence="6" id="KW-0472">Membrane</keyword>
<name>A0A941D5V9_9CAUL</name>